<dbReference type="EMBL" id="JACIVA010000050">
    <property type="protein sequence ID" value="MBB1097785.1"/>
    <property type="molecule type" value="Genomic_DNA"/>
</dbReference>
<reference evidence="2 3" key="1">
    <citation type="submission" date="2020-07" db="EMBL/GenBank/DDBJ databases">
        <title>Description of Limosilactobacillus balticus sp. nov., Limosilactobacillus agrestis sp. nov., Limosilactobacillus albertensis sp. nov., Limosilactobacillus rudii sp. nov., Limosilactobacillus fastidiosus sp. nov., five novel Limosilactobacillus species isolated from the vertebrate gastrointestinal tract, and proposal of 6 subspecies of Limosilactobacillus reuteri adapted to the gastrointestinal tract of specific vertebrate hosts.</title>
        <authorList>
            <person name="Li F."/>
            <person name="Cheng C."/>
            <person name="Zheng J."/>
            <person name="Quevedo R.M."/>
            <person name="Li J."/>
            <person name="Roos S."/>
            <person name="Gaenzle M.G."/>
            <person name="Walter J."/>
        </authorList>
    </citation>
    <scope>NUCLEOTIDE SEQUENCE [LARGE SCALE GENOMIC DNA]</scope>
    <source>
        <strain evidence="2 3">STM2_1</strain>
    </source>
</reference>
<name>A0A7W3YNK9_9LACO</name>
<comment type="caution">
    <text evidence="2">The sequence shown here is derived from an EMBL/GenBank/DDBJ whole genome shotgun (WGS) entry which is preliminary data.</text>
</comment>
<evidence type="ECO:0000313" key="3">
    <source>
        <dbReference type="Proteomes" id="UP000517106"/>
    </source>
</evidence>
<feature type="transmembrane region" description="Helical" evidence="1">
    <location>
        <begin position="41"/>
        <end position="59"/>
    </location>
</feature>
<gene>
    <name evidence="2" type="ORF">H5S09_07505</name>
</gene>
<dbReference type="RefSeq" id="WP_182596521.1">
    <property type="nucleotide sequence ID" value="NZ_JACIVA010000050.1"/>
</dbReference>
<feature type="transmembrane region" description="Helical" evidence="1">
    <location>
        <begin position="65"/>
        <end position="89"/>
    </location>
</feature>
<accession>A0A7W3YNK9</accession>
<dbReference type="Proteomes" id="UP000517106">
    <property type="component" value="Unassembled WGS sequence"/>
</dbReference>
<keyword evidence="1" id="KW-0812">Transmembrane</keyword>
<evidence type="ECO:0000256" key="1">
    <source>
        <dbReference type="SAM" id="Phobius"/>
    </source>
</evidence>
<sequence length="95" mass="11074">MLFRKLHDKVKHDYEHDLYTSEVEQNNYFLKDKATEIKESISSLGLVLLILICSVNGDHGQAVQIFLYVLLIINSLGLLWLSIKLWCVINGKKWR</sequence>
<keyword evidence="1" id="KW-1133">Transmembrane helix</keyword>
<protein>
    <submittedName>
        <fullName evidence="2">Uncharacterized protein</fullName>
    </submittedName>
</protein>
<proteinExistence type="predicted"/>
<keyword evidence="1" id="KW-0472">Membrane</keyword>
<evidence type="ECO:0000313" key="2">
    <source>
        <dbReference type="EMBL" id="MBB1097785.1"/>
    </source>
</evidence>
<dbReference type="AlphaFoldDB" id="A0A7W3YNK9"/>
<organism evidence="2 3">
    <name type="scientific">Limosilactobacillus rudii</name>
    <dbReference type="NCBI Taxonomy" id="2759755"/>
    <lineage>
        <taxon>Bacteria</taxon>
        <taxon>Bacillati</taxon>
        <taxon>Bacillota</taxon>
        <taxon>Bacilli</taxon>
        <taxon>Lactobacillales</taxon>
        <taxon>Lactobacillaceae</taxon>
        <taxon>Limosilactobacillus</taxon>
    </lineage>
</organism>
<keyword evidence="3" id="KW-1185">Reference proteome</keyword>